<evidence type="ECO:0000256" key="5">
    <source>
        <dbReference type="ARBA" id="ARBA00023274"/>
    </source>
</evidence>
<comment type="subcellular location">
    <subcellularLocation>
        <location evidence="1">Mitochondrion</location>
    </subcellularLocation>
</comment>
<evidence type="ECO:0000313" key="8">
    <source>
        <dbReference type="EMBL" id="CAI8011640.1"/>
    </source>
</evidence>
<dbReference type="EMBL" id="CASHTH010001114">
    <property type="protein sequence ID" value="CAI8011640.1"/>
    <property type="molecule type" value="Genomic_DNA"/>
</dbReference>
<gene>
    <name evidence="8" type="ORF">GBAR_LOCUS7482</name>
</gene>
<evidence type="ECO:0000256" key="4">
    <source>
        <dbReference type="ARBA" id="ARBA00023128"/>
    </source>
</evidence>
<evidence type="ECO:0000313" key="9">
    <source>
        <dbReference type="Proteomes" id="UP001174909"/>
    </source>
</evidence>
<keyword evidence="4" id="KW-0496">Mitochondrion</keyword>
<evidence type="ECO:0000256" key="7">
    <source>
        <dbReference type="ARBA" id="ARBA00035545"/>
    </source>
</evidence>
<protein>
    <recommendedName>
        <fullName evidence="6">Large ribosomal subunit protein mL49</fullName>
    </recommendedName>
    <alternativeName>
        <fullName evidence="7">39S ribosomal protein L49, mitochondrial</fullName>
    </alternativeName>
</protein>
<reference evidence="8" key="1">
    <citation type="submission" date="2023-03" db="EMBL/GenBank/DDBJ databases">
        <authorList>
            <person name="Steffen K."/>
            <person name="Cardenas P."/>
        </authorList>
    </citation>
    <scope>NUCLEOTIDE SEQUENCE</scope>
</reference>
<name>A0AA35RHL4_GEOBA</name>
<evidence type="ECO:0000256" key="2">
    <source>
        <dbReference type="ARBA" id="ARBA00005677"/>
    </source>
</evidence>
<accession>A0AA35RHL4</accession>
<dbReference type="GO" id="GO:0006412">
    <property type="term" value="P:translation"/>
    <property type="evidence" value="ECO:0007669"/>
    <property type="project" value="InterPro"/>
</dbReference>
<evidence type="ECO:0000256" key="3">
    <source>
        <dbReference type="ARBA" id="ARBA00022980"/>
    </source>
</evidence>
<keyword evidence="9" id="KW-1185">Reference proteome</keyword>
<feature type="non-terminal residue" evidence="8">
    <location>
        <position position="183"/>
    </location>
</feature>
<keyword evidence="5" id="KW-0687">Ribonucleoprotein</keyword>
<dbReference type="PANTHER" id="PTHR13477">
    <property type="entry name" value="MITOCHONDRIAL 39S RIBOSOMAL PROTEIN L49"/>
    <property type="match status" value="1"/>
</dbReference>
<dbReference type="Gene3D" id="3.30.780.10">
    <property type="entry name" value="SUI1-like domain"/>
    <property type="match status" value="1"/>
</dbReference>
<proteinExistence type="inferred from homology"/>
<dbReference type="AlphaFoldDB" id="A0AA35RHL4"/>
<evidence type="ECO:0000256" key="6">
    <source>
        <dbReference type="ARBA" id="ARBA00035191"/>
    </source>
</evidence>
<comment type="caution">
    <text evidence="8">The sequence shown here is derived from an EMBL/GenBank/DDBJ whole genome shotgun (WGS) entry which is preliminary data.</text>
</comment>
<dbReference type="Pfam" id="PF05046">
    <property type="entry name" value="Img2"/>
    <property type="match status" value="1"/>
</dbReference>
<dbReference type="Proteomes" id="UP001174909">
    <property type="component" value="Unassembled WGS sequence"/>
</dbReference>
<sequence>NYSQKFCAWSPHGIGQPHSDWIGDERKSFCADDFVETMYRLSQRKPLQTYCRWALIRSYSHVAAEAEASSSAEATPDFKQTPSGWVPPLGKPAPPGVQPDIPFRVVRSRYGNLPVYLDYKSGGSRVLTIVRKVEGDAEALEKMLRAHLGVKGLLSRADSLIGAVTVNGDYKTRTVAWLRTVGF</sequence>
<dbReference type="PANTHER" id="PTHR13477:SF0">
    <property type="entry name" value="LARGE RIBOSOMAL SUBUNIT PROTEIN ML49"/>
    <property type="match status" value="1"/>
</dbReference>
<dbReference type="GO" id="GO:0003735">
    <property type="term" value="F:structural constituent of ribosome"/>
    <property type="evidence" value="ECO:0007669"/>
    <property type="project" value="InterPro"/>
</dbReference>
<keyword evidence="3 8" id="KW-0689">Ribosomal protein</keyword>
<dbReference type="GO" id="GO:0005762">
    <property type="term" value="C:mitochondrial large ribosomal subunit"/>
    <property type="evidence" value="ECO:0007669"/>
    <property type="project" value="TreeGrafter"/>
</dbReference>
<evidence type="ECO:0000256" key="1">
    <source>
        <dbReference type="ARBA" id="ARBA00004173"/>
    </source>
</evidence>
<dbReference type="InterPro" id="IPR007740">
    <property type="entry name" value="Ribosomal_mL49"/>
</dbReference>
<comment type="similarity">
    <text evidence="2">Belongs to the mitochondrion-specific ribosomal protein mL49 family.</text>
</comment>
<organism evidence="8 9">
    <name type="scientific">Geodia barretti</name>
    <name type="common">Barrett's horny sponge</name>
    <dbReference type="NCBI Taxonomy" id="519541"/>
    <lineage>
        <taxon>Eukaryota</taxon>
        <taxon>Metazoa</taxon>
        <taxon>Porifera</taxon>
        <taxon>Demospongiae</taxon>
        <taxon>Heteroscleromorpha</taxon>
        <taxon>Tetractinellida</taxon>
        <taxon>Astrophorina</taxon>
        <taxon>Geodiidae</taxon>
        <taxon>Geodia</taxon>
    </lineage>
</organism>